<name>A0A8H3NWR6_9EURO</name>
<dbReference type="AlphaFoldDB" id="A0A8H3NWR6"/>
<sequence length="105" mass="11366">MMQNDRSLDRRTTRVQYRDADLTEIVLSYAGLPPPKGTGPSCTLHLRNTGSAAEYYTFLFAIQRTGLSLVVGPSEFTSHKSTCQCPGQNTDSAAALSCPHPCKGT</sequence>
<gene>
    <name evidence="1" type="ORF">IFM46972_06606</name>
</gene>
<dbReference type="EMBL" id="BLKC01000045">
    <property type="protein sequence ID" value="GFF41618.1"/>
    <property type="molecule type" value="Genomic_DNA"/>
</dbReference>
<accession>A0A8H3NWR6</accession>
<protein>
    <submittedName>
        <fullName evidence="1">Uncharacterized protein</fullName>
    </submittedName>
</protein>
<dbReference type="Proteomes" id="UP000465221">
    <property type="component" value="Unassembled WGS sequence"/>
</dbReference>
<organism evidence="1 2">
    <name type="scientific">Aspergillus udagawae</name>
    <dbReference type="NCBI Taxonomy" id="91492"/>
    <lineage>
        <taxon>Eukaryota</taxon>
        <taxon>Fungi</taxon>
        <taxon>Dikarya</taxon>
        <taxon>Ascomycota</taxon>
        <taxon>Pezizomycotina</taxon>
        <taxon>Eurotiomycetes</taxon>
        <taxon>Eurotiomycetidae</taxon>
        <taxon>Eurotiales</taxon>
        <taxon>Aspergillaceae</taxon>
        <taxon>Aspergillus</taxon>
        <taxon>Aspergillus subgen. Fumigati</taxon>
    </lineage>
</organism>
<evidence type="ECO:0000313" key="1">
    <source>
        <dbReference type="EMBL" id="GFF41618.1"/>
    </source>
</evidence>
<evidence type="ECO:0000313" key="2">
    <source>
        <dbReference type="Proteomes" id="UP000465221"/>
    </source>
</evidence>
<reference evidence="1 2" key="1">
    <citation type="submission" date="2020-01" db="EMBL/GenBank/DDBJ databases">
        <title>Draft genome sequence of Aspergillus udagawae IFM 46972.</title>
        <authorList>
            <person name="Takahashi H."/>
            <person name="Yaguchi T."/>
        </authorList>
    </citation>
    <scope>NUCLEOTIDE SEQUENCE [LARGE SCALE GENOMIC DNA]</scope>
    <source>
        <strain evidence="1 2">IFM 46972</strain>
    </source>
</reference>
<proteinExistence type="predicted"/>
<comment type="caution">
    <text evidence="1">The sequence shown here is derived from an EMBL/GenBank/DDBJ whole genome shotgun (WGS) entry which is preliminary data.</text>
</comment>